<dbReference type="Gene3D" id="2.40.33.10">
    <property type="entry name" value="PK beta-barrel domain-like"/>
    <property type="match status" value="1"/>
</dbReference>
<gene>
    <name evidence="16" type="primary">pkm</name>
    <name evidence="16" type="ORF">CEXT_743411</name>
</gene>
<reference evidence="16 17" key="1">
    <citation type="submission" date="2021-06" db="EMBL/GenBank/DDBJ databases">
        <title>Caerostris extrusa draft genome.</title>
        <authorList>
            <person name="Kono N."/>
            <person name="Arakawa K."/>
        </authorList>
    </citation>
    <scope>NUCLEOTIDE SEQUENCE [LARGE SCALE GENOMIC DNA]</scope>
</reference>
<dbReference type="PRINTS" id="PR01050">
    <property type="entry name" value="PYRUVTKNASE"/>
</dbReference>
<evidence type="ECO:0000256" key="1">
    <source>
        <dbReference type="ARBA" id="ARBA00001958"/>
    </source>
</evidence>
<evidence type="ECO:0000256" key="14">
    <source>
        <dbReference type="RuleBase" id="RU000504"/>
    </source>
</evidence>
<name>A0AAV4S9N4_CAEEX</name>
<evidence type="ECO:0000256" key="11">
    <source>
        <dbReference type="ARBA" id="ARBA00023152"/>
    </source>
</evidence>
<dbReference type="SUPFAM" id="SSF50800">
    <property type="entry name" value="PK beta-barrel domain-like"/>
    <property type="match status" value="1"/>
</dbReference>
<evidence type="ECO:0000256" key="8">
    <source>
        <dbReference type="ARBA" id="ARBA00022777"/>
    </source>
</evidence>
<dbReference type="PANTHER" id="PTHR11817">
    <property type="entry name" value="PYRUVATE KINASE"/>
    <property type="match status" value="1"/>
</dbReference>
<comment type="cofactor">
    <cofactor evidence="1">
        <name>K(+)</name>
        <dbReference type="ChEBI" id="CHEBI:29103"/>
    </cofactor>
</comment>
<evidence type="ECO:0000256" key="5">
    <source>
        <dbReference type="ARBA" id="ARBA00022679"/>
    </source>
</evidence>
<dbReference type="InterPro" id="IPR040442">
    <property type="entry name" value="Pyrv_kinase-like_dom_sf"/>
</dbReference>
<dbReference type="InterPro" id="IPR015813">
    <property type="entry name" value="Pyrv/PenolPyrv_kinase-like_dom"/>
</dbReference>
<dbReference type="GO" id="GO:0030955">
    <property type="term" value="F:potassium ion binding"/>
    <property type="evidence" value="ECO:0007669"/>
    <property type="project" value="InterPro"/>
</dbReference>
<dbReference type="EC" id="2.7.1.40" evidence="4 14"/>
<dbReference type="GO" id="GO:0000287">
    <property type="term" value="F:magnesium ion binding"/>
    <property type="evidence" value="ECO:0007669"/>
    <property type="project" value="InterPro"/>
</dbReference>
<evidence type="ECO:0000256" key="4">
    <source>
        <dbReference type="ARBA" id="ARBA00012142"/>
    </source>
</evidence>
<dbReference type="SUPFAM" id="SSF51621">
    <property type="entry name" value="Phosphoenolpyruvate/pyruvate domain"/>
    <property type="match status" value="1"/>
</dbReference>
<accession>A0AAV4S9N4</accession>
<keyword evidence="11 14" id="KW-0324">Glycolysis</keyword>
<dbReference type="EMBL" id="BPLR01009149">
    <property type="protein sequence ID" value="GIY29881.1"/>
    <property type="molecule type" value="Genomic_DNA"/>
</dbReference>
<keyword evidence="9" id="KW-0067">ATP-binding</keyword>
<evidence type="ECO:0000259" key="15">
    <source>
        <dbReference type="Pfam" id="PF00224"/>
    </source>
</evidence>
<protein>
    <recommendedName>
        <fullName evidence="4 14">Pyruvate kinase</fullName>
        <ecNumber evidence="4 14">2.7.1.40</ecNumber>
    </recommendedName>
</protein>
<dbReference type="FunFam" id="2.40.33.10:FF:000001">
    <property type="entry name" value="Pyruvate kinase"/>
    <property type="match status" value="1"/>
</dbReference>
<keyword evidence="7" id="KW-0547">Nucleotide-binding</keyword>
<feature type="domain" description="Pyruvate kinase barrel" evidence="15">
    <location>
        <begin position="61"/>
        <end position="276"/>
    </location>
</feature>
<evidence type="ECO:0000256" key="3">
    <source>
        <dbReference type="ARBA" id="ARBA00008663"/>
    </source>
</evidence>
<keyword evidence="8 14" id="KW-0418">Kinase</keyword>
<comment type="pathway">
    <text evidence="2 14">Carbohydrate degradation; glycolysis; pyruvate from D-glyceraldehyde 3-phosphate: step 5/5.</text>
</comment>
<keyword evidence="10 14" id="KW-0460">Magnesium</keyword>
<sequence>MAGPRLETNMHQLQASAENNILNHLRALSIDSHPIYPRLTGIICTISIITCYLPLLFYLSGPATKEVDTLVDLIKAGMNVVRLNFSHGSYEYHANTIKNARKAIRIVAGEEGLETYPIAIALDTKGPEIRTGILRDGVNTEVELVRGKRVKVTTDNKFAEKCTADTIYVDYKNLTKVVQEKSIIYVDDGLLCLVVKSVGSNSVDCVIENGGMLGSNKGCNLPGAEVDLPAASEKRQARSIIRVEQGVDMIFASFIRNADGVKEIRNILGKKRKTYQNLTED</sequence>
<dbReference type="GO" id="GO:0004743">
    <property type="term" value="F:pyruvate kinase activity"/>
    <property type="evidence" value="ECO:0007669"/>
    <property type="project" value="UniProtKB-EC"/>
</dbReference>
<evidence type="ECO:0000256" key="9">
    <source>
        <dbReference type="ARBA" id="ARBA00022840"/>
    </source>
</evidence>
<keyword evidence="17" id="KW-1185">Reference proteome</keyword>
<organism evidence="16 17">
    <name type="scientific">Caerostris extrusa</name>
    <name type="common">Bark spider</name>
    <name type="synonym">Caerostris bankana</name>
    <dbReference type="NCBI Taxonomy" id="172846"/>
    <lineage>
        <taxon>Eukaryota</taxon>
        <taxon>Metazoa</taxon>
        <taxon>Ecdysozoa</taxon>
        <taxon>Arthropoda</taxon>
        <taxon>Chelicerata</taxon>
        <taxon>Arachnida</taxon>
        <taxon>Araneae</taxon>
        <taxon>Araneomorphae</taxon>
        <taxon>Entelegynae</taxon>
        <taxon>Araneoidea</taxon>
        <taxon>Araneidae</taxon>
        <taxon>Caerostris</taxon>
    </lineage>
</organism>
<evidence type="ECO:0000313" key="16">
    <source>
        <dbReference type="EMBL" id="GIY29881.1"/>
    </source>
</evidence>
<comment type="catalytic activity">
    <reaction evidence="13">
        <text>pyruvate + ATP = phosphoenolpyruvate + ADP + H(+)</text>
        <dbReference type="Rhea" id="RHEA:18157"/>
        <dbReference type="ChEBI" id="CHEBI:15361"/>
        <dbReference type="ChEBI" id="CHEBI:15378"/>
        <dbReference type="ChEBI" id="CHEBI:30616"/>
        <dbReference type="ChEBI" id="CHEBI:58702"/>
        <dbReference type="ChEBI" id="CHEBI:456216"/>
        <dbReference type="EC" id="2.7.1.40"/>
    </reaction>
    <physiologicalReaction direction="right-to-left" evidence="13">
        <dbReference type="Rhea" id="RHEA:18159"/>
    </physiologicalReaction>
</comment>
<dbReference type="GO" id="GO:0016301">
    <property type="term" value="F:kinase activity"/>
    <property type="evidence" value="ECO:0007669"/>
    <property type="project" value="UniProtKB-KW"/>
</dbReference>
<evidence type="ECO:0000256" key="2">
    <source>
        <dbReference type="ARBA" id="ARBA00004997"/>
    </source>
</evidence>
<comment type="similarity">
    <text evidence="3 14">Belongs to the pyruvate kinase family.</text>
</comment>
<dbReference type="GO" id="GO:0005524">
    <property type="term" value="F:ATP binding"/>
    <property type="evidence" value="ECO:0007669"/>
    <property type="project" value="UniProtKB-KW"/>
</dbReference>
<dbReference type="InterPro" id="IPR011037">
    <property type="entry name" value="Pyrv_Knase-like_insert_dom_sf"/>
</dbReference>
<comment type="caution">
    <text evidence="16">The sequence shown here is derived from an EMBL/GenBank/DDBJ whole genome shotgun (WGS) entry which is preliminary data.</text>
</comment>
<evidence type="ECO:0000256" key="6">
    <source>
        <dbReference type="ARBA" id="ARBA00022723"/>
    </source>
</evidence>
<dbReference type="AlphaFoldDB" id="A0AAV4S9N4"/>
<keyword evidence="12 16" id="KW-0670">Pyruvate</keyword>
<evidence type="ECO:0000313" key="17">
    <source>
        <dbReference type="Proteomes" id="UP001054945"/>
    </source>
</evidence>
<dbReference type="Pfam" id="PF00224">
    <property type="entry name" value="PK"/>
    <property type="match status" value="1"/>
</dbReference>
<dbReference type="InterPro" id="IPR015806">
    <property type="entry name" value="Pyrv_Knase_insert_dom_sf"/>
</dbReference>
<dbReference type="InterPro" id="IPR015793">
    <property type="entry name" value="Pyrv_Knase_brl"/>
</dbReference>
<evidence type="ECO:0000256" key="13">
    <source>
        <dbReference type="ARBA" id="ARBA00048967"/>
    </source>
</evidence>
<dbReference type="Gene3D" id="3.20.20.60">
    <property type="entry name" value="Phosphoenolpyruvate-binding domains"/>
    <property type="match status" value="1"/>
</dbReference>
<keyword evidence="6" id="KW-0479">Metal-binding</keyword>
<dbReference type="Proteomes" id="UP001054945">
    <property type="component" value="Unassembled WGS sequence"/>
</dbReference>
<dbReference type="InterPro" id="IPR001697">
    <property type="entry name" value="Pyr_Knase"/>
</dbReference>
<evidence type="ECO:0000256" key="12">
    <source>
        <dbReference type="ARBA" id="ARBA00023317"/>
    </source>
</evidence>
<evidence type="ECO:0000256" key="10">
    <source>
        <dbReference type="ARBA" id="ARBA00022842"/>
    </source>
</evidence>
<evidence type="ECO:0000256" key="7">
    <source>
        <dbReference type="ARBA" id="ARBA00022741"/>
    </source>
</evidence>
<proteinExistence type="inferred from homology"/>
<keyword evidence="5 14" id="KW-0808">Transferase</keyword>